<dbReference type="STRING" id="1134406.ADN00_12955"/>
<evidence type="ECO:0000256" key="1">
    <source>
        <dbReference type="SAM" id="MobiDB-lite"/>
    </source>
</evidence>
<evidence type="ECO:0000313" key="4">
    <source>
        <dbReference type="Proteomes" id="UP000050417"/>
    </source>
</evidence>
<dbReference type="NCBIfam" id="TIGR01643">
    <property type="entry name" value="YD_repeat_2x"/>
    <property type="match status" value="4"/>
</dbReference>
<proteinExistence type="predicted"/>
<dbReference type="PANTHER" id="PTHR32305:SF17">
    <property type="entry name" value="TRNA NUCLEASE WAPA"/>
    <property type="match status" value="1"/>
</dbReference>
<gene>
    <name evidence="3" type="ORF">ADN00_12955</name>
</gene>
<keyword evidence="2" id="KW-0732">Signal</keyword>
<keyword evidence="4" id="KW-1185">Reference proteome</keyword>
<dbReference type="Pfam" id="PF05593">
    <property type="entry name" value="RHS_repeat"/>
    <property type="match status" value="1"/>
</dbReference>
<feature type="chain" id="PRO_5006132891" evidence="2">
    <location>
        <begin position="34"/>
        <end position="2360"/>
    </location>
</feature>
<dbReference type="NCBIfam" id="TIGR03696">
    <property type="entry name" value="Rhs_assc_core"/>
    <property type="match status" value="1"/>
</dbReference>
<dbReference type="InterPro" id="IPR006530">
    <property type="entry name" value="YD"/>
</dbReference>
<sequence>MFTSLQTLNKMLNLVVAASLLANSFVFTQPVQAKTIEDKIYQEDGPMSSPITEKLENSITPPSTLQDFFLSEHTYEASETEEFEPINTTKALEADNDSPLSSINSGFYLQETLLQETESIEVLLDFRLTGEENPSVILTWEIQGYKDAKIISDHYLDFKFSQPILTDNKNLQFDEKMGIWTLPADSTKGDFEFRTQEKPADAFIVQVTLRVKDHEIAQGEYKFNLISDASEFKPSKVGKEGGQISGLDGLIEVEFPDGALSESVDVWIKNVQPEKKYSSTLFSQPFEIIAENELKHDVSKFNKDITIKVAYYDSYLLQYEEGLTLFFYNEETQQWEPLPSWVDKENNILYAKSSHLTDFSYDIVEWEPSWKPSINGFQNSLFTGAATYSHPLTLPAAPGGLTPTLNLSYNSQVVDEASIITQGSWVGMGWSLETGSITRNINGTQLELSDDTFTLTIGDFSSLLIPGADGYYHTQAESFWRIKRIDPEDNDGGSWIVWDKTGNKYSFGTISPDSMDYRAQYPRYGSSCNDRYKDHVTWNWPLTEVKNQYSEQVIRYTYFLDSKDIEMECDNQWRKYEIAVYPESIIYPGGRYRVWFERDANRRTDVENFWDNRNIRRQFLRYRLNEIRIQHDSNLDGLFDEIIRKYVLTYESNPSEVIFPGVTWTAGGKTLTLKSIQEFGKNNAALPATTFDYDEMHLTTAENGYGGRVEFQYETEPWHSPSAGVSHGFRDETAKHCTVGGSQETVGPWNRIRGKLECMGYNINIKDEPHTSNVGEAYIKLPKSLIYPGGKYQVFSDYQHTITVGIGNSTQKWYSDNPGPENGNQISQISRYFLLPKNYANQNLWGLVLCEGCLVGGMIGEDVFLKYEVNHLLTRYRVTQKSIKDTLTNETSEFSYSYASEKTNTRAAGATCPAYDTEKTDACYFEQNSQFLGNGKVVETGPNNLVTITRFLQSEGLLGKISSVETRAGSENGTLIQSTHYLYESSEIPTSTDSSFFPHRDEEGLFTDMHIYWARVYSEETRTYDNQGYNYIAVRKQYEYDPNDQNPSNPEGVQYGNVTRVTSYSSMYGYDWKGLNTVRTRYYPTVNNDVYLVGLPAIEGVYGCNGSVCNVGYTSQLSSTWYLYDGNTVYSQPLSTGKLTGLRTLLRYDGADGTNPVFRDERYGYDAWGNRNSVTVYRGEGSASSPAAGTEQTTTTCYGAFGGTPAAPQCVDDTYHTYPGWQMNAAGQLTRWNYDKSLGVPVSETDPNGVITTASYDNFGRLTSIVRPPDTTASPSFSVAYHDTSPYWVELQQKVNDVNITTMQKFYNGLGQLIQIKSDFITFYVKPYPITRDIIVDYIYDDYGRVTHQSMPYAVTPASGYHTPSAPASEYTVTDYDLRGRVVAVTPPNGAGQTISYGMAYQGDLGPTFTIDSSDANGHTTQTLKDAWERVVKVIPEEGSPVSYAYDGLGKLVATTTGVGTVAIQYDLGGRKLSMNDPDMGNWSYTYNALGELTVQTDARGCTSNLAYDALGRVTSKTFSGAGYCGDTPTVAYYYDGQGFTFLGQSYGGGSYTTGRRTAMLDGSGMTTWSYDQRGRVVSETRRIYSDTASTQAEAFTTQWSYNSADLPVTTTYPDGETLAIEYDRQGKPLTMANTNAFTYVRDVLYDEAGRMTHLELGDTGSEAVIQRNYSYYPWDQSVQGGRMSSLTGSSIYASKTSLQSLAYTYDAAGNLTQISDEQADETATFSYDGLDRLTGMSVLNDLSETVHSEVFTYDEAGRMSAKGPDAQSLSAFSYDPQHPHAVNGLGSNTYSYDNNGNQVTRNLADLQYELSYDAENHLVDVDSSLAPSPTPTATPTTTPTATLYSIYLPMVMVVPNNATPTPTATANPATPAATATPTPEITPTATSVIAYPMLPQEEPQTPAGRQPQQTPKPAPQATPAPETANPSARGANTHPLQLPPNRPALAQDPTQEPSPTPTATPETVQANYLYDGDGNLARGIVNGVVTFYPGRHYNREVDGANVTVKKFYTLGSSTVAVRTVQGSNDTLNWILGDHLGSASVTANADGSLNSELRYTAFGEVRYNNGLTPTDYRYTGQLEQASINLYWYRSRWFDGELAHFVQADSLIPDPGDPLAWDRYAYVENNSLNYTDPSGHDAWWCHGAACQAEHYAKLGYGNLSSVYKIKFTGKWADEQKNEILTGFSRIVRRIDDLTYKHGVDGIDSFIETFDEIEYYMDQSGDEPYCTRLSSGSGVGCFGGYTNRRNVAHELGHVFSANENNYANETFGIIGIYDKNGNWVTGIHNENGIWERGFLGYKDDEYPWVHHGNDWGDWTTYTPDEEFADMFMNWAWESFDKYRNPEAGNARMDWMNANLVEIFTGK</sequence>
<evidence type="ECO:0000313" key="3">
    <source>
        <dbReference type="EMBL" id="KPL75545.1"/>
    </source>
</evidence>
<organism evidence="3 4">
    <name type="scientific">Ornatilinea apprima</name>
    <dbReference type="NCBI Taxonomy" id="1134406"/>
    <lineage>
        <taxon>Bacteria</taxon>
        <taxon>Bacillati</taxon>
        <taxon>Chloroflexota</taxon>
        <taxon>Anaerolineae</taxon>
        <taxon>Anaerolineales</taxon>
        <taxon>Anaerolineaceae</taxon>
        <taxon>Ornatilinea</taxon>
    </lineage>
</organism>
<name>A0A0P6X7Z7_9CHLR</name>
<dbReference type="InterPro" id="IPR022385">
    <property type="entry name" value="Rhs_assc_core"/>
</dbReference>
<dbReference type="PANTHER" id="PTHR32305">
    <property type="match status" value="1"/>
</dbReference>
<reference evidence="3 4" key="1">
    <citation type="submission" date="2015-07" db="EMBL/GenBank/DDBJ databases">
        <title>Genome sequence of Ornatilinea apprima DSM 23815.</title>
        <authorList>
            <person name="Hemp J."/>
            <person name="Ward L.M."/>
            <person name="Pace L.A."/>
            <person name="Fischer W.W."/>
        </authorList>
    </citation>
    <scope>NUCLEOTIDE SEQUENCE [LARGE SCALE GENOMIC DNA]</scope>
    <source>
        <strain evidence="3 4">P3M-1</strain>
    </source>
</reference>
<feature type="region of interest" description="Disordered" evidence="1">
    <location>
        <begin position="1898"/>
        <end position="1963"/>
    </location>
</feature>
<comment type="caution">
    <text evidence="3">The sequence shown here is derived from an EMBL/GenBank/DDBJ whole genome shotgun (WGS) entry which is preliminary data.</text>
</comment>
<dbReference type="Proteomes" id="UP000050417">
    <property type="component" value="Unassembled WGS sequence"/>
</dbReference>
<dbReference type="InterPro" id="IPR050708">
    <property type="entry name" value="T6SS_VgrG/RHS"/>
</dbReference>
<dbReference type="InterPro" id="IPR031325">
    <property type="entry name" value="RHS_repeat"/>
</dbReference>
<protein>
    <submittedName>
        <fullName evidence="3">Uncharacterized protein</fullName>
    </submittedName>
</protein>
<dbReference type="Gene3D" id="2.180.10.10">
    <property type="entry name" value="RHS repeat-associated core"/>
    <property type="match status" value="3"/>
</dbReference>
<dbReference type="PATRIC" id="fig|1134406.4.peg.1287"/>
<evidence type="ECO:0000256" key="2">
    <source>
        <dbReference type="SAM" id="SignalP"/>
    </source>
</evidence>
<feature type="signal peptide" evidence="2">
    <location>
        <begin position="1"/>
        <end position="33"/>
    </location>
</feature>
<accession>A0A0P6X7Z7</accession>
<dbReference type="EMBL" id="LGCL01000027">
    <property type="protein sequence ID" value="KPL75545.1"/>
    <property type="molecule type" value="Genomic_DNA"/>
</dbReference>